<organism evidence="2 3">
    <name type="scientific">Polyplax serrata</name>
    <name type="common">Common mouse louse</name>
    <dbReference type="NCBI Taxonomy" id="468196"/>
    <lineage>
        <taxon>Eukaryota</taxon>
        <taxon>Metazoa</taxon>
        <taxon>Ecdysozoa</taxon>
        <taxon>Arthropoda</taxon>
        <taxon>Hexapoda</taxon>
        <taxon>Insecta</taxon>
        <taxon>Pterygota</taxon>
        <taxon>Neoptera</taxon>
        <taxon>Paraneoptera</taxon>
        <taxon>Psocodea</taxon>
        <taxon>Troctomorpha</taxon>
        <taxon>Phthiraptera</taxon>
        <taxon>Anoplura</taxon>
        <taxon>Polyplacidae</taxon>
        <taxon>Polyplax</taxon>
    </lineage>
</organism>
<comment type="caution">
    <text evidence="2">The sequence shown here is derived from an EMBL/GenBank/DDBJ whole genome shotgun (WGS) entry which is preliminary data.</text>
</comment>
<accession>A0ABR1B624</accession>
<evidence type="ECO:0000313" key="2">
    <source>
        <dbReference type="EMBL" id="KAK6635438.1"/>
    </source>
</evidence>
<evidence type="ECO:0000256" key="1">
    <source>
        <dbReference type="SAM" id="MobiDB-lite"/>
    </source>
</evidence>
<sequence>MKARLAGKEEHQSSVSPFRVTVKNPKQLDVRDEDDFQQENVATSSPEATKPLFSAIYSIKHIYITQSDEPEKEVSQVTRKLTKPSDCPSDNEQPISPLGGAAAALVASHAIFIPSSPFLGLPENNALYFCMQSQLLGRNPCDKHAQPTFW</sequence>
<feature type="compositionally biased region" description="Basic and acidic residues" evidence="1">
    <location>
        <begin position="1"/>
        <end position="12"/>
    </location>
</feature>
<evidence type="ECO:0000313" key="3">
    <source>
        <dbReference type="Proteomes" id="UP001359485"/>
    </source>
</evidence>
<reference evidence="2 3" key="1">
    <citation type="submission" date="2023-09" db="EMBL/GenBank/DDBJ databases">
        <title>Genomes of two closely related lineages of the louse Polyplax serrata with different host specificities.</title>
        <authorList>
            <person name="Martinu J."/>
            <person name="Tarabai H."/>
            <person name="Stefka J."/>
            <person name="Hypsa V."/>
        </authorList>
    </citation>
    <scope>NUCLEOTIDE SEQUENCE [LARGE SCALE GENOMIC DNA]</scope>
    <source>
        <strain evidence="2">98ZLc_SE</strain>
    </source>
</reference>
<name>A0ABR1B624_POLSC</name>
<protein>
    <submittedName>
        <fullName evidence="2">Uncharacterized protein</fullName>
    </submittedName>
</protein>
<gene>
    <name evidence="2" type="ORF">RUM44_000689</name>
</gene>
<dbReference type="Proteomes" id="UP001359485">
    <property type="component" value="Unassembled WGS sequence"/>
</dbReference>
<proteinExistence type="predicted"/>
<keyword evidence="3" id="KW-1185">Reference proteome</keyword>
<dbReference type="EMBL" id="JAWJWF010000003">
    <property type="protein sequence ID" value="KAK6635438.1"/>
    <property type="molecule type" value="Genomic_DNA"/>
</dbReference>
<feature type="region of interest" description="Disordered" evidence="1">
    <location>
        <begin position="1"/>
        <end position="45"/>
    </location>
</feature>